<protein>
    <submittedName>
        <fullName evidence="7">Uncharacterized protein</fullName>
    </submittedName>
</protein>
<evidence type="ECO:0000313" key="7">
    <source>
        <dbReference type="EMBL" id="KAG5617523.1"/>
    </source>
</evidence>
<name>A0A9J5ZZP3_SOLCO</name>
<keyword evidence="4" id="KW-0735">Signal-anchor</keyword>
<dbReference type="Pfam" id="PF00106">
    <property type="entry name" value="adh_short"/>
    <property type="match status" value="2"/>
</dbReference>
<organism evidence="7 8">
    <name type="scientific">Solanum commersonii</name>
    <name type="common">Commerson's wild potato</name>
    <name type="synonym">Commerson's nightshade</name>
    <dbReference type="NCBI Taxonomy" id="4109"/>
    <lineage>
        <taxon>Eukaryota</taxon>
        <taxon>Viridiplantae</taxon>
        <taxon>Streptophyta</taxon>
        <taxon>Embryophyta</taxon>
        <taxon>Tracheophyta</taxon>
        <taxon>Spermatophyta</taxon>
        <taxon>Magnoliopsida</taxon>
        <taxon>eudicotyledons</taxon>
        <taxon>Gunneridae</taxon>
        <taxon>Pentapetalae</taxon>
        <taxon>asterids</taxon>
        <taxon>lamiids</taxon>
        <taxon>Solanales</taxon>
        <taxon>Solanaceae</taxon>
        <taxon>Solanoideae</taxon>
        <taxon>Solaneae</taxon>
        <taxon>Solanum</taxon>
    </lineage>
</organism>
<evidence type="ECO:0000256" key="5">
    <source>
        <dbReference type="ARBA" id="ARBA00023002"/>
    </source>
</evidence>
<dbReference type="InterPro" id="IPR002347">
    <property type="entry name" value="SDR_fam"/>
</dbReference>
<dbReference type="InterPro" id="IPR036291">
    <property type="entry name" value="NAD(P)-bd_dom_sf"/>
</dbReference>
<dbReference type="EMBL" id="JACXVP010000003">
    <property type="protein sequence ID" value="KAG5617523.1"/>
    <property type="molecule type" value="Genomic_DNA"/>
</dbReference>
<accession>A0A9J5ZZP3</accession>
<dbReference type="PROSITE" id="PS00061">
    <property type="entry name" value="ADH_SHORT"/>
    <property type="match status" value="1"/>
</dbReference>
<sequence>MSHFGRLDHLVNNAGMTSVSLFEEIEDITNMRSIMDINFWGSVYMKRFAIPYLRYSEGRIIVLSSAASWMPAPRISLYSASKAAMVLFFEALRIEFGRDIKITLVTAGFVESEMTQGKFIDKTGKVDVNPQMRDVEVGLTPVMKVEDCAKAIVNGACRGERYITVPSWFRVTYLWKVLCPDVVEWFLRLLYLSGWGASPEDAPSKKILDYTSVQKVLYPENIRELEPKTYILSILSTVYSEDVAGKVVVITGASSGIGERCMLNHCSQKEKSLSEVAERALDLGALDDLVIPADGSKVEDCRRIVDRTIMDHLVNNAGVIAVSLFEEIEDITNVTSILDINFWGSIYMTKFAISYLRRSEGRIIVLSSAASWIPAPRMSLYR</sequence>
<dbReference type="AlphaFoldDB" id="A0A9J5ZZP3"/>
<keyword evidence="8" id="KW-1185">Reference proteome</keyword>
<evidence type="ECO:0000313" key="8">
    <source>
        <dbReference type="Proteomes" id="UP000824120"/>
    </source>
</evidence>
<reference evidence="7 8" key="1">
    <citation type="submission" date="2020-09" db="EMBL/GenBank/DDBJ databases">
        <title>De no assembly of potato wild relative species, Solanum commersonii.</title>
        <authorList>
            <person name="Cho K."/>
        </authorList>
    </citation>
    <scope>NUCLEOTIDE SEQUENCE [LARGE SCALE GENOMIC DNA]</scope>
    <source>
        <strain evidence="7">LZ3.2</strain>
        <tissue evidence="7">Leaf</tissue>
    </source>
</reference>
<dbReference type="PANTHER" id="PTHR43391">
    <property type="entry name" value="RETINOL DEHYDROGENASE-RELATED"/>
    <property type="match status" value="1"/>
</dbReference>
<proteinExistence type="inferred from homology"/>
<dbReference type="GO" id="GO:0008202">
    <property type="term" value="P:steroid metabolic process"/>
    <property type="evidence" value="ECO:0007669"/>
    <property type="project" value="TreeGrafter"/>
</dbReference>
<dbReference type="GO" id="GO:0005829">
    <property type="term" value="C:cytosol"/>
    <property type="evidence" value="ECO:0007669"/>
    <property type="project" value="TreeGrafter"/>
</dbReference>
<dbReference type="PRINTS" id="PR00080">
    <property type="entry name" value="SDRFAMILY"/>
</dbReference>
<dbReference type="OrthoDB" id="47007at2759"/>
<dbReference type="SUPFAM" id="SSF51735">
    <property type="entry name" value="NAD(P)-binding Rossmann-fold domains"/>
    <property type="match status" value="2"/>
</dbReference>
<dbReference type="Gene3D" id="3.40.50.720">
    <property type="entry name" value="NAD(P)-binding Rossmann-like Domain"/>
    <property type="match status" value="2"/>
</dbReference>
<dbReference type="PRINTS" id="PR00081">
    <property type="entry name" value="GDHRDH"/>
</dbReference>
<evidence type="ECO:0000256" key="1">
    <source>
        <dbReference type="ARBA" id="ARBA00004606"/>
    </source>
</evidence>
<comment type="similarity">
    <text evidence="2 6">Belongs to the short-chain dehydrogenases/reductases (SDR) family.</text>
</comment>
<dbReference type="GO" id="GO:0016020">
    <property type="term" value="C:membrane"/>
    <property type="evidence" value="ECO:0007669"/>
    <property type="project" value="UniProtKB-SubCell"/>
</dbReference>
<evidence type="ECO:0000256" key="3">
    <source>
        <dbReference type="ARBA" id="ARBA00022857"/>
    </source>
</evidence>
<evidence type="ECO:0000256" key="6">
    <source>
        <dbReference type="RuleBase" id="RU000363"/>
    </source>
</evidence>
<comment type="caution">
    <text evidence="7">The sequence shown here is derived from an EMBL/GenBank/DDBJ whole genome shotgun (WGS) entry which is preliminary data.</text>
</comment>
<dbReference type="Proteomes" id="UP000824120">
    <property type="component" value="Chromosome 3"/>
</dbReference>
<dbReference type="GO" id="GO:0072582">
    <property type="term" value="F:17-beta-hydroxysteroid dehydrogenase (NADP+) activity"/>
    <property type="evidence" value="ECO:0007669"/>
    <property type="project" value="TreeGrafter"/>
</dbReference>
<keyword evidence="5" id="KW-0560">Oxidoreductase</keyword>
<evidence type="ECO:0000256" key="4">
    <source>
        <dbReference type="ARBA" id="ARBA00022968"/>
    </source>
</evidence>
<dbReference type="PANTHER" id="PTHR43391:SF89">
    <property type="entry name" value="11-BETA-HYDROXYSTEROID DEHYDROGENASE 1A-RELATED"/>
    <property type="match status" value="1"/>
</dbReference>
<dbReference type="InterPro" id="IPR020904">
    <property type="entry name" value="Sc_DH/Rdtase_CS"/>
</dbReference>
<keyword evidence="3" id="KW-0521">NADP</keyword>
<gene>
    <name evidence="7" type="ORF">H5410_017347</name>
</gene>
<comment type="subcellular location">
    <subcellularLocation>
        <location evidence="1">Membrane</location>
        <topology evidence="1">Single-pass type II membrane protein</topology>
    </subcellularLocation>
</comment>
<keyword evidence="4" id="KW-0812">Transmembrane</keyword>
<evidence type="ECO:0000256" key="2">
    <source>
        <dbReference type="ARBA" id="ARBA00006484"/>
    </source>
</evidence>